<proteinExistence type="predicted"/>
<reference evidence="2" key="1">
    <citation type="journal article" date="2019" name="Int. J. Syst. Evol. Microbiol.">
        <title>The Global Catalogue of Microorganisms (GCM) 10K type strain sequencing project: providing services to taxonomists for standard genome sequencing and annotation.</title>
        <authorList>
            <consortium name="The Broad Institute Genomics Platform"/>
            <consortium name="The Broad Institute Genome Sequencing Center for Infectious Disease"/>
            <person name="Wu L."/>
            <person name="Ma J."/>
        </authorList>
    </citation>
    <scope>NUCLEOTIDE SEQUENCE [LARGE SCALE GENOMIC DNA]</scope>
    <source>
        <strain evidence="2">CCM 7044</strain>
    </source>
</reference>
<name>A0ABW5VY43_9MICO</name>
<keyword evidence="2" id="KW-1185">Reference proteome</keyword>
<evidence type="ECO:0000313" key="1">
    <source>
        <dbReference type="EMBL" id="MFD2796427.1"/>
    </source>
</evidence>
<gene>
    <name evidence="1" type="ORF">ACFS27_22895</name>
</gene>
<evidence type="ECO:0000313" key="2">
    <source>
        <dbReference type="Proteomes" id="UP001597479"/>
    </source>
</evidence>
<organism evidence="1 2">
    <name type="scientific">Promicromonospora vindobonensis</name>
    <dbReference type="NCBI Taxonomy" id="195748"/>
    <lineage>
        <taxon>Bacteria</taxon>
        <taxon>Bacillati</taxon>
        <taxon>Actinomycetota</taxon>
        <taxon>Actinomycetes</taxon>
        <taxon>Micrococcales</taxon>
        <taxon>Promicromonosporaceae</taxon>
        <taxon>Promicromonospora</taxon>
    </lineage>
</organism>
<dbReference type="EMBL" id="JBHUOG010000002">
    <property type="protein sequence ID" value="MFD2796427.1"/>
    <property type="molecule type" value="Genomic_DNA"/>
</dbReference>
<dbReference type="RefSeq" id="WP_377187989.1">
    <property type="nucleotide sequence ID" value="NZ_JBHUOG010000002.1"/>
</dbReference>
<comment type="caution">
    <text evidence="1">The sequence shown here is derived from an EMBL/GenBank/DDBJ whole genome shotgun (WGS) entry which is preliminary data.</text>
</comment>
<dbReference type="Proteomes" id="UP001597479">
    <property type="component" value="Unassembled WGS sequence"/>
</dbReference>
<protein>
    <submittedName>
        <fullName evidence="1">Uncharacterized protein</fullName>
    </submittedName>
</protein>
<accession>A0ABW5VY43</accession>
<sequence length="53" mass="5746">MTGTATHKADLAIASADSPARRDFTWQSTDSDRKALSIVRTAQSSPVWIQANN</sequence>